<evidence type="ECO:0000256" key="2">
    <source>
        <dbReference type="ARBA" id="ARBA00023235"/>
    </source>
</evidence>
<dbReference type="PROSITE" id="PS51168">
    <property type="entry name" value="CHORISMATE_MUT_2"/>
    <property type="match status" value="1"/>
</dbReference>
<dbReference type="GO" id="GO:0004106">
    <property type="term" value="F:chorismate mutase activity"/>
    <property type="evidence" value="ECO:0007669"/>
    <property type="project" value="UniProtKB-EC"/>
</dbReference>
<dbReference type="RefSeq" id="WP_026641165.1">
    <property type="nucleotide sequence ID" value="NZ_NEVI01000014.1"/>
</dbReference>
<feature type="domain" description="Chorismate mutase" evidence="3">
    <location>
        <begin position="5"/>
        <end position="96"/>
    </location>
</feature>
<dbReference type="EC" id="5.4.99.5" evidence="1"/>
<dbReference type="InterPro" id="IPR036979">
    <property type="entry name" value="CM_dom_sf"/>
</dbReference>
<dbReference type="Proteomes" id="UP000216947">
    <property type="component" value="Unassembled WGS sequence"/>
</dbReference>
<accession>A0A261RCY1</accession>
<dbReference type="OrthoDB" id="3267837at2"/>
<keyword evidence="5" id="KW-1185">Reference proteome</keyword>
<name>A0A261RCY1_9BORD</name>
<keyword evidence="2" id="KW-0413">Isomerase</keyword>
<dbReference type="InterPro" id="IPR002701">
    <property type="entry name" value="CM_II_prokaryot"/>
</dbReference>
<dbReference type="GO" id="GO:0046417">
    <property type="term" value="P:chorismate metabolic process"/>
    <property type="evidence" value="ECO:0007669"/>
    <property type="project" value="InterPro"/>
</dbReference>
<dbReference type="PANTHER" id="PTHR38041:SF1">
    <property type="entry name" value="CHORISMATE MUTASE"/>
    <property type="match status" value="1"/>
</dbReference>
<comment type="caution">
    <text evidence="4">The sequence shown here is derived from an EMBL/GenBank/DDBJ whole genome shotgun (WGS) entry which is preliminary data.</text>
</comment>
<evidence type="ECO:0000313" key="5">
    <source>
        <dbReference type="Proteomes" id="UP000216947"/>
    </source>
</evidence>
<protein>
    <recommendedName>
        <fullName evidence="1">chorismate mutase</fullName>
        <ecNumber evidence="1">5.4.99.5</ecNumber>
    </recommendedName>
</protein>
<dbReference type="PANTHER" id="PTHR38041">
    <property type="entry name" value="CHORISMATE MUTASE"/>
    <property type="match status" value="1"/>
</dbReference>
<evidence type="ECO:0000256" key="1">
    <source>
        <dbReference type="ARBA" id="ARBA00012404"/>
    </source>
</evidence>
<reference evidence="5" key="1">
    <citation type="submission" date="2017-05" db="EMBL/GenBank/DDBJ databases">
        <title>Complete and WGS of Bordetella genogroups.</title>
        <authorList>
            <person name="Spilker T."/>
            <person name="Lipuma J."/>
        </authorList>
    </citation>
    <scope>NUCLEOTIDE SEQUENCE [LARGE SCALE GENOMIC DNA]</scope>
    <source>
        <strain evidence="5">AU18089</strain>
    </source>
</reference>
<evidence type="ECO:0000313" key="4">
    <source>
        <dbReference type="EMBL" id="OZI22869.1"/>
    </source>
</evidence>
<dbReference type="Gene3D" id="1.20.59.10">
    <property type="entry name" value="Chorismate mutase"/>
    <property type="match status" value="1"/>
</dbReference>
<dbReference type="EMBL" id="NEVK01000004">
    <property type="protein sequence ID" value="OZI22869.1"/>
    <property type="molecule type" value="Genomic_DNA"/>
</dbReference>
<dbReference type="Pfam" id="PF01817">
    <property type="entry name" value="CM_2"/>
    <property type="match status" value="1"/>
</dbReference>
<gene>
    <name evidence="4" type="ORF">CAL19_10240</name>
</gene>
<dbReference type="GO" id="GO:0009697">
    <property type="term" value="P:salicylic acid biosynthetic process"/>
    <property type="evidence" value="ECO:0007669"/>
    <property type="project" value="TreeGrafter"/>
</dbReference>
<evidence type="ECO:0000259" key="3">
    <source>
        <dbReference type="PROSITE" id="PS51168"/>
    </source>
</evidence>
<dbReference type="AlphaFoldDB" id="A0A261RCY1"/>
<sequence>MGSSDDTQTELAALRAEVDEIDQQIMLLLGVRFRCTDMIAELKQAGGLDPFDQERAQQQLERIRDVAIDAGVPPDLAVTILRAIIDVVVADHRQQRDRPYS</sequence>
<dbReference type="InterPro" id="IPR036263">
    <property type="entry name" value="Chorismate_II_sf"/>
</dbReference>
<dbReference type="SMART" id="SM00830">
    <property type="entry name" value="CM_2"/>
    <property type="match status" value="1"/>
</dbReference>
<dbReference type="InterPro" id="IPR051331">
    <property type="entry name" value="Chorismate_mutase-related"/>
</dbReference>
<dbReference type="SUPFAM" id="SSF48600">
    <property type="entry name" value="Chorismate mutase II"/>
    <property type="match status" value="1"/>
</dbReference>
<proteinExistence type="predicted"/>
<organism evidence="4 5">
    <name type="scientific">Bordetella genomosp. 7</name>
    <dbReference type="NCBI Taxonomy" id="1416805"/>
    <lineage>
        <taxon>Bacteria</taxon>
        <taxon>Pseudomonadati</taxon>
        <taxon>Pseudomonadota</taxon>
        <taxon>Betaproteobacteria</taxon>
        <taxon>Burkholderiales</taxon>
        <taxon>Alcaligenaceae</taxon>
        <taxon>Bordetella</taxon>
    </lineage>
</organism>